<dbReference type="EMBL" id="BDQI01000004">
    <property type="protein sequence ID" value="GAX51105.1"/>
    <property type="molecule type" value="Genomic_DNA"/>
</dbReference>
<name>A0A250VAA0_STROL</name>
<proteinExistence type="predicted"/>
<dbReference type="STRING" id="1963.AQJ27_16010"/>
<evidence type="ECO:0000313" key="3">
    <source>
        <dbReference type="Proteomes" id="UP000217446"/>
    </source>
</evidence>
<dbReference type="Proteomes" id="UP000217446">
    <property type="component" value="Unassembled WGS sequence"/>
</dbReference>
<keyword evidence="1" id="KW-0812">Transmembrane</keyword>
<reference evidence="3" key="1">
    <citation type="submission" date="2017-05" db="EMBL/GenBank/DDBJ databases">
        <title>Streptomyces olivochromogenes NBRC 3561 whole genome shotgun sequence.</title>
        <authorList>
            <person name="Dohra H."/>
            <person name="Kodani S."/>
        </authorList>
    </citation>
    <scope>NUCLEOTIDE SEQUENCE [LARGE SCALE GENOMIC DNA]</scope>
    <source>
        <strain evidence="3">NBRC 3561</strain>
    </source>
</reference>
<feature type="transmembrane region" description="Helical" evidence="1">
    <location>
        <begin position="6"/>
        <end position="30"/>
    </location>
</feature>
<organism evidence="2 3">
    <name type="scientific">Streptomyces olivochromogenes</name>
    <dbReference type="NCBI Taxonomy" id="1963"/>
    <lineage>
        <taxon>Bacteria</taxon>
        <taxon>Bacillati</taxon>
        <taxon>Actinomycetota</taxon>
        <taxon>Actinomycetes</taxon>
        <taxon>Kitasatosporales</taxon>
        <taxon>Streptomycetaceae</taxon>
        <taxon>Streptomyces</taxon>
    </lineage>
</organism>
<sequence length="103" mass="11035">MHPYLVGLVALAMTGTALMGIAGIVTGWVPPWLRPRVFRPKLWGYGSVVGAAGMSLYMFIGPFRGPDLSMAPFAMTGMALFIVGLVMQMASRRPGGPGIPERR</sequence>
<accession>A0A250VAA0</accession>
<gene>
    <name evidence="2" type="ORF">SO3561_02604</name>
</gene>
<comment type="caution">
    <text evidence="2">The sequence shown here is derived from an EMBL/GenBank/DDBJ whole genome shotgun (WGS) entry which is preliminary data.</text>
</comment>
<protein>
    <submittedName>
        <fullName evidence="2">Uncharacterized protein</fullName>
    </submittedName>
</protein>
<evidence type="ECO:0000313" key="2">
    <source>
        <dbReference type="EMBL" id="GAX51105.1"/>
    </source>
</evidence>
<dbReference type="RefSeq" id="WP_067368387.1">
    <property type="nucleotide sequence ID" value="NZ_BDQI01000004.1"/>
</dbReference>
<feature type="transmembrane region" description="Helical" evidence="1">
    <location>
        <begin position="42"/>
        <end position="63"/>
    </location>
</feature>
<dbReference type="AlphaFoldDB" id="A0A250VAA0"/>
<feature type="transmembrane region" description="Helical" evidence="1">
    <location>
        <begin position="69"/>
        <end position="87"/>
    </location>
</feature>
<keyword evidence="3" id="KW-1185">Reference proteome</keyword>
<evidence type="ECO:0000256" key="1">
    <source>
        <dbReference type="SAM" id="Phobius"/>
    </source>
</evidence>
<keyword evidence="1" id="KW-1133">Transmembrane helix</keyword>
<keyword evidence="1" id="KW-0472">Membrane</keyword>